<dbReference type="Proteomes" id="UP000245639">
    <property type="component" value="Unassembled WGS sequence"/>
</dbReference>
<dbReference type="GO" id="GO:0005975">
    <property type="term" value="P:carbohydrate metabolic process"/>
    <property type="evidence" value="ECO:0007669"/>
    <property type="project" value="InterPro"/>
</dbReference>
<evidence type="ECO:0000313" key="4">
    <source>
        <dbReference type="EMBL" id="PVZ04592.1"/>
    </source>
</evidence>
<dbReference type="GO" id="GO:0005576">
    <property type="term" value="C:extracellular region"/>
    <property type="evidence" value="ECO:0007669"/>
    <property type="project" value="UniProtKB-SubCell"/>
</dbReference>
<reference evidence="4 5" key="1">
    <citation type="submission" date="2018-04" db="EMBL/GenBank/DDBJ databases">
        <title>Genomic Encyclopedia of Type Strains, Phase IV (KMG-IV): sequencing the most valuable type-strain genomes for metagenomic binning, comparative biology and taxonomic classification.</title>
        <authorList>
            <person name="Goeker M."/>
        </authorList>
    </citation>
    <scope>NUCLEOTIDE SEQUENCE [LARGE SCALE GENOMIC DNA]</scope>
    <source>
        <strain evidence="4 5">DSM 45771</strain>
    </source>
</reference>
<feature type="domain" description="NodB homology" evidence="3">
    <location>
        <begin position="67"/>
        <end position="268"/>
    </location>
</feature>
<proteinExistence type="predicted"/>
<dbReference type="Gene3D" id="3.20.20.370">
    <property type="entry name" value="Glycoside hydrolase/deacetylase"/>
    <property type="match status" value="1"/>
</dbReference>
<dbReference type="GO" id="GO:0016810">
    <property type="term" value="F:hydrolase activity, acting on carbon-nitrogen (but not peptide) bonds"/>
    <property type="evidence" value="ECO:0007669"/>
    <property type="project" value="InterPro"/>
</dbReference>
<dbReference type="RefSeq" id="WP_207787387.1">
    <property type="nucleotide sequence ID" value="NZ_QEKW01000017.1"/>
</dbReference>
<dbReference type="PROSITE" id="PS51677">
    <property type="entry name" value="NODB"/>
    <property type="match status" value="1"/>
</dbReference>
<dbReference type="PANTHER" id="PTHR34216:SF3">
    <property type="entry name" value="POLY-BETA-1,6-N-ACETYL-D-GLUCOSAMINE N-DEACETYLASE"/>
    <property type="match status" value="1"/>
</dbReference>
<organism evidence="4 5">
    <name type="scientific">Actinomycetospora cinnamomea</name>
    <dbReference type="NCBI Taxonomy" id="663609"/>
    <lineage>
        <taxon>Bacteria</taxon>
        <taxon>Bacillati</taxon>
        <taxon>Actinomycetota</taxon>
        <taxon>Actinomycetes</taxon>
        <taxon>Pseudonocardiales</taxon>
        <taxon>Pseudonocardiaceae</taxon>
        <taxon>Actinomycetospora</taxon>
    </lineage>
</organism>
<accession>A0A2U1EXE1</accession>
<evidence type="ECO:0000259" key="3">
    <source>
        <dbReference type="PROSITE" id="PS51677"/>
    </source>
</evidence>
<dbReference type="InterPro" id="IPR051398">
    <property type="entry name" value="Polysacch_Deacetylase"/>
</dbReference>
<dbReference type="InterPro" id="IPR011330">
    <property type="entry name" value="Glyco_hydro/deAcase_b/a-brl"/>
</dbReference>
<dbReference type="InterPro" id="IPR002509">
    <property type="entry name" value="NODB_dom"/>
</dbReference>
<evidence type="ECO:0000256" key="2">
    <source>
        <dbReference type="ARBA" id="ARBA00022729"/>
    </source>
</evidence>
<keyword evidence="5" id="KW-1185">Reference proteome</keyword>
<comment type="subcellular location">
    <subcellularLocation>
        <location evidence="1">Secreted</location>
    </subcellularLocation>
</comment>
<keyword evidence="2" id="KW-0732">Signal</keyword>
<dbReference type="EMBL" id="QEKW01000017">
    <property type="protein sequence ID" value="PVZ04592.1"/>
    <property type="molecule type" value="Genomic_DNA"/>
</dbReference>
<dbReference type="PANTHER" id="PTHR34216">
    <property type="match status" value="1"/>
</dbReference>
<name>A0A2U1EXE1_9PSEU</name>
<evidence type="ECO:0000256" key="1">
    <source>
        <dbReference type="ARBA" id="ARBA00004613"/>
    </source>
</evidence>
<protein>
    <submittedName>
        <fullName evidence="4">Polysaccharide deacetylase</fullName>
    </submittedName>
</protein>
<dbReference type="AlphaFoldDB" id="A0A2U1EXE1"/>
<evidence type="ECO:0000313" key="5">
    <source>
        <dbReference type="Proteomes" id="UP000245639"/>
    </source>
</evidence>
<gene>
    <name evidence="4" type="ORF">C8D89_11745</name>
</gene>
<dbReference type="SUPFAM" id="SSF88713">
    <property type="entry name" value="Glycoside hydrolase/deacetylase"/>
    <property type="match status" value="1"/>
</dbReference>
<dbReference type="CDD" id="cd10918">
    <property type="entry name" value="CE4_NodB_like_5s_6s"/>
    <property type="match status" value="1"/>
</dbReference>
<sequence>MIALVRPVPVLMYHSVARRPTAGTRALSVDPRHFAEQLDHLEREGFTTMTLEELRSARREATEIPERPVVLTFDDGYADFHEVVLPLLADHAATATLFVTTGWVADAGRQAAGTPLDRTVSWSQVDECAAAGIEIGAHSHSHAQLDQLGHSALRDELRRSKTLLEDRLGREVPHLAYPYGYSSARVRRAVYDAGYRQAASVANTAARATANPLAVPRLTIKRTTDIGTFARVVRGQHLPRIFWRERTLTAGYSLVRRSRYLATAVRTS</sequence>
<comment type="caution">
    <text evidence="4">The sequence shown here is derived from an EMBL/GenBank/DDBJ whole genome shotgun (WGS) entry which is preliminary data.</text>
</comment>
<dbReference type="Pfam" id="PF01522">
    <property type="entry name" value="Polysacc_deac_1"/>
    <property type="match status" value="1"/>
</dbReference>